<protein>
    <recommendedName>
        <fullName evidence="11">Cytochrome P450</fullName>
    </recommendedName>
</protein>
<feature type="transmembrane region" description="Helical" evidence="8">
    <location>
        <begin position="217"/>
        <end position="236"/>
    </location>
</feature>
<dbReference type="InterPro" id="IPR036396">
    <property type="entry name" value="Cyt_P450_sf"/>
</dbReference>
<name>A0AA38FFC5_TAXCH</name>
<proteinExistence type="inferred from homology"/>
<evidence type="ECO:0000256" key="1">
    <source>
        <dbReference type="ARBA" id="ARBA00004913"/>
    </source>
</evidence>
<keyword evidence="8" id="KW-1133">Transmembrane helix</keyword>
<comment type="pathway">
    <text evidence="1">Alkaloid biosynthesis.</text>
</comment>
<keyword evidence="8" id="KW-0472">Membrane</keyword>
<dbReference type="EMBL" id="JAHRHJ020000010">
    <property type="protein sequence ID" value="KAH9299021.1"/>
    <property type="molecule type" value="Genomic_DNA"/>
</dbReference>
<dbReference type="Proteomes" id="UP000824469">
    <property type="component" value="Unassembled WGS sequence"/>
</dbReference>
<sequence length="241" mass="26979">MSLPNSSLRLLGQDSLLGKRGDEHRIVRTALARFLGSQALQNYIPKMSSEIQNQIDKKWKGKAQVNVLPLIKGLVFSIATSLFFGINDEHQQERLHKLVETIAAGILSIPIDFPGTRFRKGVDARSKLDEILSSVIKSRRSNLSSGMASSNQDLLSVLLTFKDERGNTFTDKEILDNISVLLHGLYDTTISPLTIIFKIMSSNPECYEKLVQCMRSLSHYFISPLTLILIGSVTYVDIFHV</sequence>
<dbReference type="Gene3D" id="1.10.630.10">
    <property type="entry name" value="Cytochrome P450"/>
    <property type="match status" value="1"/>
</dbReference>
<dbReference type="GO" id="GO:0004497">
    <property type="term" value="F:monooxygenase activity"/>
    <property type="evidence" value="ECO:0007669"/>
    <property type="project" value="UniProtKB-KW"/>
</dbReference>
<keyword evidence="3" id="KW-0349">Heme</keyword>
<dbReference type="GO" id="GO:0016705">
    <property type="term" value="F:oxidoreductase activity, acting on paired donors, with incorporation or reduction of molecular oxygen"/>
    <property type="evidence" value="ECO:0007669"/>
    <property type="project" value="InterPro"/>
</dbReference>
<gene>
    <name evidence="9" type="ORF">KI387_030703</name>
</gene>
<dbReference type="Pfam" id="PF00067">
    <property type="entry name" value="p450"/>
    <property type="match status" value="1"/>
</dbReference>
<organism evidence="9 10">
    <name type="scientific">Taxus chinensis</name>
    <name type="common">Chinese yew</name>
    <name type="synonym">Taxus wallichiana var. chinensis</name>
    <dbReference type="NCBI Taxonomy" id="29808"/>
    <lineage>
        <taxon>Eukaryota</taxon>
        <taxon>Viridiplantae</taxon>
        <taxon>Streptophyta</taxon>
        <taxon>Embryophyta</taxon>
        <taxon>Tracheophyta</taxon>
        <taxon>Spermatophyta</taxon>
        <taxon>Pinopsida</taxon>
        <taxon>Pinidae</taxon>
        <taxon>Conifers II</taxon>
        <taxon>Cupressales</taxon>
        <taxon>Taxaceae</taxon>
        <taxon>Taxus</taxon>
    </lineage>
</organism>
<dbReference type="SUPFAM" id="SSF48264">
    <property type="entry name" value="Cytochrome P450"/>
    <property type="match status" value="1"/>
</dbReference>
<evidence type="ECO:0000256" key="8">
    <source>
        <dbReference type="SAM" id="Phobius"/>
    </source>
</evidence>
<dbReference type="AlphaFoldDB" id="A0AA38FFC5"/>
<dbReference type="GO" id="GO:0016125">
    <property type="term" value="P:sterol metabolic process"/>
    <property type="evidence" value="ECO:0007669"/>
    <property type="project" value="TreeGrafter"/>
</dbReference>
<evidence type="ECO:0000313" key="10">
    <source>
        <dbReference type="Proteomes" id="UP000824469"/>
    </source>
</evidence>
<keyword evidence="7" id="KW-0503">Monooxygenase</keyword>
<dbReference type="InterPro" id="IPR001128">
    <property type="entry name" value="Cyt_P450"/>
</dbReference>
<evidence type="ECO:0000313" key="9">
    <source>
        <dbReference type="EMBL" id="KAH9299021.1"/>
    </source>
</evidence>
<keyword evidence="5" id="KW-0560">Oxidoreductase</keyword>
<evidence type="ECO:0000256" key="3">
    <source>
        <dbReference type="ARBA" id="ARBA00022617"/>
    </source>
</evidence>
<feature type="transmembrane region" description="Helical" evidence="8">
    <location>
        <begin position="67"/>
        <end position="86"/>
    </location>
</feature>
<reference evidence="9 10" key="1">
    <citation type="journal article" date="2021" name="Nat. Plants">
        <title>The Taxus genome provides insights into paclitaxel biosynthesis.</title>
        <authorList>
            <person name="Xiong X."/>
            <person name="Gou J."/>
            <person name="Liao Q."/>
            <person name="Li Y."/>
            <person name="Zhou Q."/>
            <person name="Bi G."/>
            <person name="Li C."/>
            <person name="Du R."/>
            <person name="Wang X."/>
            <person name="Sun T."/>
            <person name="Guo L."/>
            <person name="Liang H."/>
            <person name="Lu P."/>
            <person name="Wu Y."/>
            <person name="Zhang Z."/>
            <person name="Ro D.K."/>
            <person name="Shang Y."/>
            <person name="Huang S."/>
            <person name="Yan J."/>
        </authorList>
    </citation>
    <scope>NUCLEOTIDE SEQUENCE [LARGE SCALE GENOMIC DNA]</scope>
    <source>
        <strain evidence="9">Ta-2019</strain>
    </source>
</reference>
<dbReference type="OMA" id="HYEMDAC"/>
<feature type="non-terminal residue" evidence="9">
    <location>
        <position position="241"/>
    </location>
</feature>
<dbReference type="GO" id="GO:0005506">
    <property type="term" value="F:iron ion binding"/>
    <property type="evidence" value="ECO:0007669"/>
    <property type="project" value="InterPro"/>
</dbReference>
<keyword evidence="4" id="KW-0479">Metal-binding</keyword>
<evidence type="ECO:0000256" key="6">
    <source>
        <dbReference type="ARBA" id="ARBA00023004"/>
    </source>
</evidence>
<accession>A0AA38FFC5</accession>
<comment type="caution">
    <text evidence="9">The sequence shown here is derived from an EMBL/GenBank/DDBJ whole genome shotgun (WGS) entry which is preliminary data.</text>
</comment>
<evidence type="ECO:0000256" key="2">
    <source>
        <dbReference type="ARBA" id="ARBA00010617"/>
    </source>
</evidence>
<comment type="similarity">
    <text evidence="2">Belongs to the cytochrome P450 family.</text>
</comment>
<dbReference type="PANTHER" id="PTHR24286">
    <property type="entry name" value="CYTOCHROME P450 26"/>
    <property type="match status" value="1"/>
</dbReference>
<dbReference type="PANTHER" id="PTHR24286:SF384">
    <property type="entry name" value="P450, PUTATIVE (EUROFUNG)-RELATED"/>
    <property type="match status" value="1"/>
</dbReference>
<evidence type="ECO:0008006" key="11">
    <source>
        <dbReference type="Google" id="ProtNLM"/>
    </source>
</evidence>
<evidence type="ECO:0000256" key="5">
    <source>
        <dbReference type="ARBA" id="ARBA00023002"/>
    </source>
</evidence>
<keyword evidence="6" id="KW-0408">Iron</keyword>
<dbReference type="GO" id="GO:0020037">
    <property type="term" value="F:heme binding"/>
    <property type="evidence" value="ECO:0007669"/>
    <property type="project" value="InterPro"/>
</dbReference>
<keyword evidence="10" id="KW-1185">Reference proteome</keyword>
<keyword evidence="8" id="KW-0812">Transmembrane</keyword>
<evidence type="ECO:0000256" key="7">
    <source>
        <dbReference type="ARBA" id="ARBA00023033"/>
    </source>
</evidence>
<evidence type="ECO:0000256" key="4">
    <source>
        <dbReference type="ARBA" id="ARBA00022723"/>
    </source>
</evidence>